<proteinExistence type="inferred from homology"/>
<comment type="caution">
    <text evidence="4">The sequence shown here is derived from an EMBL/GenBank/DDBJ whole genome shotgun (WGS) entry which is preliminary data.</text>
</comment>
<dbReference type="RefSeq" id="WP_147148218.1">
    <property type="nucleotide sequence ID" value="NZ_BKAJ01000031.1"/>
</dbReference>
<evidence type="ECO:0000259" key="3">
    <source>
        <dbReference type="SMART" id="SM00822"/>
    </source>
</evidence>
<evidence type="ECO:0000313" key="4">
    <source>
        <dbReference type="EMBL" id="GEP54555.1"/>
    </source>
</evidence>
<reference evidence="4 5" key="1">
    <citation type="submission" date="2019-07" db="EMBL/GenBank/DDBJ databases">
        <title>Whole genome shotgun sequence of Reyranella soli NBRC 108950.</title>
        <authorList>
            <person name="Hosoyama A."/>
            <person name="Uohara A."/>
            <person name="Ohji S."/>
            <person name="Ichikawa N."/>
        </authorList>
    </citation>
    <scope>NUCLEOTIDE SEQUENCE [LARGE SCALE GENOMIC DNA]</scope>
    <source>
        <strain evidence="4 5">NBRC 108950</strain>
    </source>
</reference>
<dbReference type="Gene3D" id="3.40.50.720">
    <property type="entry name" value="NAD(P)-binding Rossmann-like Domain"/>
    <property type="match status" value="1"/>
</dbReference>
<dbReference type="Pfam" id="PF13561">
    <property type="entry name" value="adh_short_C2"/>
    <property type="match status" value="1"/>
</dbReference>
<name>A0A512N6E5_9HYPH</name>
<dbReference type="PRINTS" id="PR00081">
    <property type="entry name" value="GDHRDH"/>
</dbReference>
<dbReference type="PROSITE" id="PS00061">
    <property type="entry name" value="ADH_SHORT"/>
    <property type="match status" value="1"/>
</dbReference>
<gene>
    <name evidence="4" type="ORF">RSO01_17210</name>
</gene>
<dbReference type="SUPFAM" id="SSF51735">
    <property type="entry name" value="NAD(P)-binding Rossmann-fold domains"/>
    <property type="match status" value="1"/>
</dbReference>
<dbReference type="SMART" id="SM00822">
    <property type="entry name" value="PKS_KR"/>
    <property type="match status" value="1"/>
</dbReference>
<protein>
    <submittedName>
        <fullName evidence="4">3-ketoacyl-ACP reductase</fullName>
    </submittedName>
</protein>
<dbReference type="InterPro" id="IPR002347">
    <property type="entry name" value="SDR_fam"/>
</dbReference>
<organism evidence="4 5">
    <name type="scientific">Reyranella soli</name>
    <dbReference type="NCBI Taxonomy" id="1230389"/>
    <lineage>
        <taxon>Bacteria</taxon>
        <taxon>Pseudomonadati</taxon>
        <taxon>Pseudomonadota</taxon>
        <taxon>Alphaproteobacteria</taxon>
        <taxon>Hyphomicrobiales</taxon>
        <taxon>Reyranellaceae</taxon>
        <taxon>Reyranella</taxon>
    </lineage>
</organism>
<comment type="similarity">
    <text evidence="1">Belongs to the short-chain dehydrogenases/reductases (SDR) family.</text>
</comment>
<evidence type="ECO:0000256" key="2">
    <source>
        <dbReference type="ARBA" id="ARBA00023002"/>
    </source>
</evidence>
<dbReference type="InterPro" id="IPR057326">
    <property type="entry name" value="KR_dom"/>
</dbReference>
<dbReference type="Proteomes" id="UP000321058">
    <property type="component" value="Unassembled WGS sequence"/>
</dbReference>
<dbReference type="FunFam" id="3.40.50.720:FF:000084">
    <property type="entry name" value="Short-chain dehydrogenase reductase"/>
    <property type="match status" value="1"/>
</dbReference>
<dbReference type="InterPro" id="IPR020904">
    <property type="entry name" value="Sc_DH/Rdtase_CS"/>
</dbReference>
<feature type="domain" description="Ketoreductase" evidence="3">
    <location>
        <begin position="6"/>
        <end position="190"/>
    </location>
</feature>
<accession>A0A512N6E5</accession>
<dbReference type="OrthoDB" id="9803333at2"/>
<dbReference type="CDD" id="cd05233">
    <property type="entry name" value="SDR_c"/>
    <property type="match status" value="1"/>
</dbReference>
<dbReference type="PANTHER" id="PTHR42760">
    <property type="entry name" value="SHORT-CHAIN DEHYDROGENASES/REDUCTASES FAMILY MEMBER"/>
    <property type="match status" value="1"/>
</dbReference>
<evidence type="ECO:0000256" key="1">
    <source>
        <dbReference type="ARBA" id="ARBA00006484"/>
    </source>
</evidence>
<dbReference type="AlphaFoldDB" id="A0A512N6E5"/>
<keyword evidence="2" id="KW-0560">Oxidoreductase</keyword>
<dbReference type="PRINTS" id="PR00080">
    <property type="entry name" value="SDRFAMILY"/>
</dbReference>
<dbReference type="InterPro" id="IPR036291">
    <property type="entry name" value="NAD(P)-bd_dom_sf"/>
</dbReference>
<dbReference type="PANTHER" id="PTHR42760:SF115">
    <property type="entry name" value="3-OXOACYL-[ACYL-CARRIER-PROTEIN] REDUCTASE FABG"/>
    <property type="match status" value="1"/>
</dbReference>
<keyword evidence="5" id="KW-1185">Reference proteome</keyword>
<sequence>MSLQGRTILITGAGRGLGRAFAEACAAAEAERILVADIRADWGEATAAALRAEGAKAEFLAVDLGDPHSIEAFGAEVGRRCGTIDGLVNNGAIATGIGGKTFEEIDVETWDKVMAVNVRGTWLMTKAMAPLLRQSKLGGRIVNLASDTALWGAPRLLHYVGSKGAVISMTRSLARELGPDGVAVNAIAPGLVLVEATEYVPEERKQLYVTGRAMPRAQEARDVTGLVVYLLGPGAGFVTGQLVPVNGGFVFN</sequence>
<evidence type="ECO:0000313" key="5">
    <source>
        <dbReference type="Proteomes" id="UP000321058"/>
    </source>
</evidence>
<dbReference type="GO" id="GO:0016616">
    <property type="term" value="F:oxidoreductase activity, acting on the CH-OH group of donors, NAD or NADP as acceptor"/>
    <property type="evidence" value="ECO:0007669"/>
    <property type="project" value="UniProtKB-ARBA"/>
</dbReference>
<dbReference type="EMBL" id="BKAJ01000031">
    <property type="protein sequence ID" value="GEP54555.1"/>
    <property type="molecule type" value="Genomic_DNA"/>
</dbReference>